<dbReference type="OrthoDB" id="9807202at2"/>
<dbReference type="InterPro" id="IPR038592">
    <property type="entry name" value="CheD-like_sf"/>
</dbReference>
<comment type="function">
    <text evidence="3">Probably deamidates glutamine residues to glutamate on methyl-accepting chemotaxis receptors (MCPs), playing an important role in chemotaxis.</text>
</comment>
<name>W9VBA1_9GAMM</name>
<dbReference type="PANTHER" id="PTHR35147:SF3">
    <property type="entry name" value="CHEMORECEPTOR GLUTAMINE DEAMIDASE CHED 1-RELATED"/>
    <property type="match status" value="1"/>
</dbReference>
<keyword evidence="2 3" id="KW-0378">Hydrolase</keyword>
<evidence type="ECO:0000256" key="3">
    <source>
        <dbReference type="HAMAP-Rule" id="MF_01440"/>
    </source>
</evidence>
<dbReference type="EC" id="3.5.1.44" evidence="3"/>
<accession>W9VBA1</accession>
<comment type="catalytic activity">
    <reaction evidence="3">
        <text>L-glutaminyl-[protein] + H2O = L-glutamyl-[protein] + NH4(+)</text>
        <dbReference type="Rhea" id="RHEA:16441"/>
        <dbReference type="Rhea" id="RHEA-COMP:10207"/>
        <dbReference type="Rhea" id="RHEA-COMP:10208"/>
        <dbReference type="ChEBI" id="CHEBI:15377"/>
        <dbReference type="ChEBI" id="CHEBI:28938"/>
        <dbReference type="ChEBI" id="CHEBI:29973"/>
        <dbReference type="ChEBI" id="CHEBI:30011"/>
        <dbReference type="EC" id="3.5.1.44"/>
    </reaction>
</comment>
<keyword evidence="1 3" id="KW-0145">Chemotaxis</keyword>
<evidence type="ECO:0000313" key="4">
    <source>
        <dbReference type="EMBL" id="EXJ16848.1"/>
    </source>
</evidence>
<dbReference type="GO" id="GO:0050568">
    <property type="term" value="F:protein-glutamine glutaminase activity"/>
    <property type="evidence" value="ECO:0007669"/>
    <property type="project" value="UniProtKB-UniRule"/>
</dbReference>
<comment type="similarity">
    <text evidence="3">Belongs to the CheD family.</text>
</comment>
<dbReference type="GO" id="GO:0006935">
    <property type="term" value="P:chemotaxis"/>
    <property type="evidence" value="ECO:0007669"/>
    <property type="project" value="UniProtKB-UniRule"/>
</dbReference>
<dbReference type="Gene3D" id="3.30.1330.200">
    <property type="match status" value="1"/>
</dbReference>
<dbReference type="RefSeq" id="WP_052347695.1">
    <property type="nucleotide sequence ID" value="NZ_AONC01000004.1"/>
</dbReference>
<dbReference type="CDD" id="cd16352">
    <property type="entry name" value="CheD"/>
    <property type="match status" value="1"/>
</dbReference>
<protein>
    <recommendedName>
        <fullName evidence="3">Probable chemoreceptor glutamine deamidase CheD</fullName>
        <ecNumber evidence="3">3.5.1.44</ecNumber>
    </recommendedName>
</protein>
<dbReference type="EMBL" id="AONC01000004">
    <property type="protein sequence ID" value="EXJ16848.1"/>
    <property type="molecule type" value="Genomic_DNA"/>
</dbReference>
<reference evidence="4 5" key="1">
    <citation type="submission" date="2012-11" db="EMBL/GenBank/DDBJ databases">
        <title>Genome assembly of Thiorhodococcus sp. AK35.</title>
        <authorList>
            <person name="Nupur N."/>
            <person name="Khatri I."/>
            <person name="Subramanian S."/>
            <person name="Pinnaka A."/>
        </authorList>
    </citation>
    <scope>NUCLEOTIDE SEQUENCE [LARGE SCALE GENOMIC DNA]</scope>
    <source>
        <strain evidence="4 5">AK35</strain>
    </source>
</reference>
<dbReference type="AlphaFoldDB" id="W9VBA1"/>
<keyword evidence="5" id="KW-1185">Reference proteome</keyword>
<dbReference type="InterPro" id="IPR005659">
    <property type="entry name" value="Chemorcpt_Glu_NH3ase_CheD"/>
</dbReference>
<dbReference type="SUPFAM" id="SSF64438">
    <property type="entry name" value="CNF1/YfiH-like putative cysteine hydrolases"/>
    <property type="match status" value="1"/>
</dbReference>
<dbReference type="InterPro" id="IPR011324">
    <property type="entry name" value="Cytotoxic_necrot_fac-like_cat"/>
</dbReference>
<dbReference type="Proteomes" id="UP000019460">
    <property type="component" value="Unassembled WGS sequence"/>
</dbReference>
<dbReference type="eggNOG" id="COG1871">
    <property type="taxonomic scope" value="Bacteria"/>
</dbReference>
<comment type="caution">
    <text evidence="4">The sequence shown here is derived from an EMBL/GenBank/DDBJ whole genome shotgun (WGS) entry which is preliminary data.</text>
</comment>
<evidence type="ECO:0000313" key="5">
    <source>
        <dbReference type="Proteomes" id="UP000019460"/>
    </source>
</evidence>
<dbReference type="PATRIC" id="fig|1249627.3.peg.414"/>
<evidence type="ECO:0000256" key="1">
    <source>
        <dbReference type="ARBA" id="ARBA00022500"/>
    </source>
</evidence>
<dbReference type="Pfam" id="PF03975">
    <property type="entry name" value="CheD"/>
    <property type="match status" value="1"/>
</dbReference>
<dbReference type="STRING" id="1249627.D779_2459"/>
<proteinExistence type="inferred from homology"/>
<dbReference type="PANTHER" id="PTHR35147">
    <property type="entry name" value="CHEMORECEPTOR GLUTAMINE DEAMIDASE CHED-RELATED"/>
    <property type="match status" value="1"/>
</dbReference>
<gene>
    <name evidence="3" type="primary">cheD</name>
    <name evidence="4" type="ORF">D779_2459</name>
</gene>
<dbReference type="HAMAP" id="MF_01440">
    <property type="entry name" value="CheD"/>
    <property type="match status" value="1"/>
</dbReference>
<sequence>MNAWVSGKRDLGGTRVRKRFLHPGEHYVTDEPMLISTLLGSCVSVCLFDPEARVIGMNHFLLPARSWPTEQPLLESDAGRYGLWAMELLVNGVLRLGGRRERLRAKAFGGANVLNVSVSPDSGREGIGSANARFVRQFLEQDAIPLVAQDLGGETGRQIHFYGGDFAVFLRRIPRLQAARIEVEERHYLHRVIQDKDRLGSADFF</sequence>
<evidence type="ECO:0000256" key="2">
    <source>
        <dbReference type="ARBA" id="ARBA00022801"/>
    </source>
</evidence>
<organism evidence="4 5">
    <name type="scientific">Imhoffiella purpurea</name>
    <dbReference type="NCBI Taxonomy" id="1249627"/>
    <lineage>
        <taxon>Bacteria</taxon>
        <taxon>Pseudomonadati</taxon>
        <taxon>Pseudomonadota</taxon>
        <taxon>Gammaproteobacteria</taxon>
        <taxon>Chromatiales</taxon>
        <taxon>Chromatiaceae</taxon>
        <taxon>Imhoffiella</taxon>
    </lineage>
</organism>